<dbReference type="EMBL" id="CP060007">
    <property type="protein sequence ID" value="QNA45928.1"/>
    <property type="molecule type" value="Genomic_DNA"/>
</dbReference>
<protein>
    <submittedName>
        <fullName evidence="2">Cache domain-containing protein</fullName>
    </submittedName>
</protein>
<reference evidence="3" key="1">
    <citation type="submission" date="2020-08" db="EMBL/GenBank/DDBJ databases">
        <title>Lacibacter sp. S13-6-6 genome sequencing.</title>
        <authorList>
            <person name="Jin L."/>
        </authorList>
    </citation>
    <scope>NUCLEOTIDE SEQUENCE [LARGE SCALE GENOMIC DNA]</scope>
    <source>
        <strain evidence="3">S13-6-6</strain>
    </source>
</reference>
<feature type="transmembrane region" description="Helical" evidence="1">
    <location>
        <begin position="668"/>
        <end position="688"/>
    </location>
</feature>
<dbReference type="InterPro" id="IPR018247">
    <property type="entry name" value="EF_Hand_1_Ca_BS"/>
</dbReference>
<feature type="transmembrane region" description="Helical" evidence="1">
    <location>
        <begin position="1199"/>
        <end position="1216"/>
    </location>
</feature>
<dbReference type="RefSeq" id="WP_182805408.1">
    <property type="nucleotide sequence ID" value="NZ_CP060007.1"/>
</dbReference>
<feature type="transmembrane region" description="Helical" evidence="1">
    <location>
        <begin position="708"/>
        <end position="728"/>
    </location>
</feature>
<keyword evidence="3" id="KW-1185">Reference proteome</keyword>
<feature type="transmembrane region" description="Helical" evidence="1">
    <location>
        <begin position="590"/>
        <end position="611"/>
    </location>
</feature>
<evidence type="ECO:0000313" key="2">
    <source>
        <dbReference type="EMBL" id="QNA45928.1"/>
    </source>
</evidence>
<gene>
    <name evidence="2" type="ORF">H4075_06980</name>
</gene>
<accession>A0A7G5XKC5</accession>
<feature type="transmembrane region" description="Helical" evidence="1">
    <location>
        <begin position="263"/>
        <end position="282"/>
    </location>
</feature>
<sequence>MNFLQGVNQVTRRLSILLLIVVLVSVALVLYYFKYVPDNRERLQKQGFLILKQHEDGLRQSLQDMTNHFSNQNKIKRNWISEQVKSKLPLPDNENVDNPFSYEIRYVIKNGSALRKDSTASSPIIRFHTNEQTKIEFEFRSDSNLIIFAIPFNHLFEKVIDPDRLDFFHSYLVVSGGRAESSSGKNKQVLYQSTRISTAGLLPTDSIGNATTQLLFSKIADVTIDGNPYKAFLLPFKLQEQQLTLTGLLPASEYHQKLQRIPFVLISSLLFIFIFILISLPYLKVFFISQGDRIGITDMTLIGLSLFAGTAILMIIFQQGIRHTGVRFRTTHELRNLGQKIDSSFREEISRAYKELKFLDSSLLRDNNDSAYNNMTVREKKGKGDYHLKGLDKNLYLNYVIMHWSDTAGQQVFKRSLLDNNYNFINLSHRQYFKDVINHHLFSFRGEEVDSFSLQPVYSITTNQFEVNLAIPSRHPKYSVKMAALSLYMYSVMNTILPRGYGFHIINNDGLILFQSDGDVTLRENFLDKLEDHGNIRGTIQNRLSRFIPDQYINDKQYHLYILPVQQLPYYLIVYRCNDYDVASVMHVSAFVLFFVIVLYLLLLLYCFIAWESIGNSTRLHQRIHQYDWIKPSEKFVGFYLSANVFLVVYISFATVFTLLFAKRDSSAWIIGLMAPLFVVWTLCRFYLLSKNGKSLQQGKITTNLPGLLHPVNVTALVLLLLITLAYFQVEQKESMRRCVIVFEVLSFIPLLFTRLKKNSRIYVSKSTSHAQPVYAANIFRLRKRIFHVKMIYCYSLFWFLAVMAVSVFPVFCFIRYAQDAEIGQQIKTDQLSLAAKTEKRLSTFGWLDKIVTGRNLQSDTTAFKLRVDSAINSLLFSKGIYGGDSVVLTDSVIKRNDTLPYQSVFYEKMTRNFNWGYRSLSTILPDEDTAFDQQWFRNDLSESNSRQMILYSSLKPENLNQGILANRSAIRIKTSRPTFMKYYHMNGLLPEGLIWLSGIFCLVFFYRLITAITKRLFPQWDISIPQARQEVDCAQTNVDDLICQTLKKNWGEVYTGISEVLKKQHLENNESYQLLRKKWEEEYHDEHVTERTAAKKEFMILFNQYHLSVLYKKLWDGCTDNEKFFLFDLSRDGFINPKDVQLVHQLLFKGLLVKSDLGTGGLKMISVSFRNFILEKNGDAEISKLKSEFHQQGTWSKVRTPVLITIAVVCIFLFITQEDLMQRIAALIPTLTALFGLGGLLLGSRSAAGNAK</sequence>
<organism evidence="2 3">
    <name type="scientific">Lacibacter sediminis</name>
    <dbReference type="NCBI Taxonomy" id="2760713"/>
    <lineage>
        <taxon>Bacteria</taxon>
        <taxon>Pseudomonadati</taxon>
        <taxon>Bacteroidota</taxon>
        <taxon>Chitinophagia</taxon>
        <taxon>Chitinophagales</taxon>
        <taxon>Chitinophagaceae</taxon>
        <taxon>Lacibacter</taxon>
    </lineage>
</organism>
<feature type="transmembrane region" description="Helical" evidence="1">
    <location>
        <begin position="14"/>
        <end position="33"/>
    </location>
</feature>
<keyword evidence="1" id="KW-0472">Membrane</keyword>
<proteinExistence type="predicted"/>
<dbReference type="KEGG" id="lacs:H4075_06980"/>
<feature type="transmembrane region" description="Helical" evidence="1">
    <location>
        <begin position="1222"/>
        <end position="1243"/>
    </location>
</feature>
<dbReference type="AlphaFoldDB" id="A0A7G5XKC5"/>
<keyword evidence="1" id="KW-1133">Transmembrane helix</keyword>
<evidence type="ECO:0000313" key="3">
    <source>
        <dbReference type="Proteomes" id="UP000515344"/>
    </source>
</evidence>
<evidence type="ECO:0000256" key="1">
    <source>
        <dbReference type="SAM" id="Phobius"/>
    </source>
</evidence>
<feature type="transmembrane region" description="Helical" evidence="1">
    <location>
        <begin position="993"/>
        <end position="1010"/>
    </location>
</feature>
<feature type="transmembrane region" description="Helical" evidence="1">
    <location>
        <begin position="792"/>
        <end position="818"/>
    </location>
</feature>
<feature type="transmembrane region" description="Helical" evidence="1">
    <location>
        <begin position="294"/>
        <end position="317"/>
    </location>
</feature>
<feature type="transmembrane region" description="Helical" evidence="1">
    <location>
        <begin position="637"/>
        <end position="661"/>
    </location>
</feature>
<keyword evidence="1" id="KW-0812">Transmembrane</keyword>
<dbReference type="PROSITE" id="PS00018">
    <property type="entry name" value="EF_HAND_1"/>
    <property type="match status" value="1"/>
</dbReference>
<name>A0A7G5XKC5_9BACT</name>
<dbReference type="Proteomes" id="UP000515344">
    <property type="component" value="Chromosome"/>
</dbReference>